<reference evidence="2" key="2">
    <citation type="submission" date="2017-02" db="EMBL/GenBank/DDBJ databases">
        <title>Sunflower complete genome.</title>
        <authorList>
            <person name="Langlade N."/>
            <person name="Munos S."/>
        </authorList>
    </citation>
    <scope>NUCLEOTIDE SEQUENCE [LARGE SCALE GENOMIC DNA]</scope>
    <source>
        <tissue evidence="2">Leaves</tissue>
    </source>
</reference>
<dbReference type="EMBL" id="CM007902">
    <property type="protein sequence ID" value="OTG01927.1"/>
    <property type="molecule type" value="Genomic_DNA"/>
</dbReference>
<dbReference type="InParanoid" id="A0A251SSU2"/>
<dbReference type="AlphaFoldDB" id="A0A251SSU2"/>
<sequence>MFFQQNSAILIWFCFTFSPPVQPYLIYGLRVLFCLPIVHASSSLFINAFL</sequence>
<gene>
    <name evidence="2" type="ORF">HannXRQ_Chr13g0407361</name>
    <name evidence="1" type="ORF">HanXRQr2_Chr13g0593031</name>
</gene>
<reference evidence="1" key="3">
    <citation type="submission" date="2020-06" db="EMBL/GenBank/DDBJ databases">
        <title>Helianthus annuus Genome sequencing and assembly Release 2.</title>
        <authorList>
            <person name="Gouzy J."/>
            <person name="Langlade N."/>
            <person name="Munos S."/>
        </authorList>
    </citation>
    <scope>NUCLEOTIDE SEQUENCE</scope>
    <source>
        <tissue evidence="1">Leaves</tissue>
    </source>
</reference>
<dbReference type="Proteomes" id="UP000215914">
    <property type="component" value="Chromosome 13"/>
</dbReference>
<reference evidence="1 3" key="1">
    <citation type="journal article" date="2017" name="Nature">
        <title>The sunflower genome provides insights into oil metabolism, flowering and Asterid evolution.</title>
        <authorList>
            <person name="Badouin H."/>
            <person name="Gouzy J."/>
            <person name="Grassa C.J."/>
            <person name="Murat F."/>
            <person name="Staton S.E."/>
            <person name="Cottret L."/>
            <person name="Lelandais-Briere C."/>
            <person name="Owens G.L."/>
            <person name="Carrere S."/>
            <person name="Mayjonade B."/>
            <person name="Legrand L."/>
            <person name="Gill N."/>
            <person name="Kane N.C."/>
            <person name="Bowers J.E."/>
            <person name="Hubner S."/>
            <person name="Bellec A."/>
            <person name="Berard A."/>
            <person name="Berges H."/>
            <person name="Blanchet N."/>
            <person name="Boniface M.C."/>
            <person name="Brunel D."/>
            <person name="Catrice O."/>
            <person name="Chaidir N."/>
            <person name="Claudel C."/>
            <person name="Donnadieu C."/>
            <person name="Faraut T."/>
            <person name="Fievet G."/>
            <person name="Helmstetter N."/>
            <person name="King M."/>
            <person name="Knapp S.J."/>
            <person name="Lai Z."/>
            <person name="Le Paslier M.C."/>
            <person name="Lippi Y."/>
            <person name="Lorenzon L."/>
            <person name="Mandel J.R."/>
            <person name="Marage G."/>
            <person name="Marchand G."/>
            <person name="Marquand E."/>
            <person name="Bret-Mestries E."/>
            <person name="Morien E."/>
            <person name="Nambeesan S."/>
            <person name="Nguyen T."/>
            <person name="Pegot-Espagnet P."/>
            <person name="Pouilly N."/>
            <person name="Raftis F."/>
            <person name="Sallet E."/>
            <person name="Schiex T."/>
            <person name="Thomas J."/>
            <person name="Vandecasteele C."/>
            <person name="Vares D."/>
            <person name="Vear F."/>
            <person name="Vautrin S."/>
            <person name="Crespi M."/>
            <person name="Mangin B."/>
            <person name="Burke J.M."/>
            <person name="Salse J."/>
            <person name="Munos S."/>
            <person name="Vincourt P."/>
            <person name="Rieseberg L.H."/>
            <person name="Langlade N.B."/>
        </authorList>
    </citation>
    <scope>NUCLEOTIDE SEQUENCE [LARGE SCALE GENOMIC DNA]</scope>
    <source>
        <strain evidence="3">cv. SF193</strain>
        <tissue evidence="1">Leaves</tissue>
    </source>
</reference>
<keyword evidence="3" id="KW-1185">Reference proteome</keyword>
<evidence type="ECO:0000313" key="2">
    <source>
        <dbReference type="EMBL" id="OTG01927.1"/>
    </source>
</evidence>
<dbReference type="EMBL" id="MNCJ02000328">
    <property type="protein sequence ID" value="KAF5773826.1"/>
    <property type="molecule type" value="Genomic_DNA"/>
</dbReference>
<organism evidence="2 3">
    <name type="scientific">Helianthus annuus</name>
    <name type="common">Common sunflower</name>
    <dbReference type="NCBI Taxonomy" id="4232"/>
    <lineage>
        <taxon>Eukaryota</taxon>
        <taxon>Viridiplantae</taxon>
        <taxon>Streptophyta</taxon>
        <taxon>Embryophyta</taxon>
        <taxon>Tracheophyta</taxon>
        <taxon>Spermatophyta</taxon>
        <taxon>Magnoliopsida</taxon>
        <taxon>eudicotyledons</taxon>
        <taxon>Gunneridae</taxon>
        <taxon>Pentapetalae</taxon>
        <taxon>asterids</taxon>
        <taxon>campanulids</taxon>
        <taxon>Asterales</taxon>
        <taxon>Asteraceae</taxon>
        <taxon>Asteroideae</taxon>
        <taxon>Heliantheae alliance</taxon>
        <taxon>Heliantheae</taxon>
        <taxon>Helianthus</taxon>
    </lineage>
</organism>
<dbReference type="Gramene" id="mRNA:HanXRQr2_Chr13g0593031">
    <property type="protein sequence ID" value="mRNA:HanXRQr2_Chr13g0593031"/>
    <property type="gene ID" value="HanXRQr2_Chr13g0593031"/>
</dbReference>
<proteinExistence type="predicted"/>
<accession>A0A251SSU2</accession>
<name>A0A251SSU2_HELAN</name>
<protein>
    <submittedName>
        <fullName evidence="2">Uncharacterized protein</fullName>
    </submittedName>
</protein>
<evidence type="ECO:0000313" key="1">
    <source>
        <dbReference type="EMBL" id="KAF5773826.1"/>
    </source>
</evidence>
<evidence type="ECO:0000313" key="3">
    <source>
        <dbReference type="Proteomes" id="UP000215914"/>
    </source>
</evidence>